<sequence length="114" mass="12952">MPRRVPRVNVLFICGKNRLRSPTAEQVFASWPGVETSSAGVGNDADVLVDAELLDWADLIFVMEPVHRRKLTARFRSELASKRVVCLDIPDDFDYMAPELIELLQARVRRFLPA</sequence>
<evidence type="ECO:0000313" key="1">
    <source>
        <dbReference type="EMBL" id="NWB48889.1"/>
    </source>
</evidence>
<dbReference type="SUPFAM" id="SSF52788">
    <property type="entry name" value="Phosphotyrosine protein phosphatases I"/>
    <property type="match status" value="1"/>
</dbReference>
<gene>
    <name evidence="1" type="ORF">HX829_20605</name>
</gene>
<name>A0A7Y7WGF7_9PSED</name>
<dbReference type="InterPro" id="IPR036196">
    <property type="entry name" value="Ptyr_pPase_sf"/>
</dbReference>
<dbReference type="PIRSF" id="PIRSF029416">
    <property type="entry name" value="UCP029416_PTP"/>
    <property type="match status" value="1"/>
</dbReference>
<comment type="caution">
    <text evidence="1">The sequence shown here is derived from an EMBL/GenBank/DDBJ whole genome shotgun (WGS) entry which is preliminary data.</text>
</comment>
<dbReference type="Gene3D" id="3.40.50.2300">
    <property type="match status" value="1"/>
</dbReference>
<reference evidence="1 2" key="1">
    <citation type="submission" date="2020-04" db="EMBL/GenBank/DDBJ databases">
        <title>Molecular characterization of pseudomonads from Agaricus bisporus reveal novel blotch 2 pathogens in Western Europe.</title>
        <authorList>
            <person name="Taparia T."/>
            <person name="Krijger M."/>
            <person name="Haynes E."/>
            <person name="Elpinstone J.G."/>
            <person name="Noble R."/>
            <person name="Van Der Wolf J."/>
        </authorList>
    </citation>
    <scope>NUCLEOTIDE SEQUENCE [LARGE SCALE GENOMIC DNA]</scope>
    <source>
        <strain evidence="1 2">F1001</strain>
    </source>
</reference>
<dbReference type="Proteomes" id="UP000582981">
    <property type="component" value="Unassembled WGS sequence"/>
</dbReference>
<dbReference type="EMBL" id="JACAPU010000024">
    <property type="protein sequence ID" value="NWB48889.1"/>
    <property type="molecule type" value="Genomic_DNA"/>
</dbReference>
<evidence type="ECO:0000313" key="2">
    <source>
        <dbReference type="Proteomes" id="UP000582981"/>
    </source>
</evidence>
<protein>
    <submittedName>
        <fullName evidence="1">Phosphotyrosine protein phosphatase</fullName>
    </submittedName>
</protein>
<proteinExistence type="predicted"/>
<dbReference type="AlphaFoldDB" id="A0A7Y7WGF7"/>
<organism evidence="1 2">
    <name type="scientific">Pseudomonas gingeri</name>
    <dbReference type="NCBI Taxonomy" id="117681"/>
    <lineage>
        <taxon>Bacteria</taxon>
        <taxon>Pseudomonadati</taxon>
        <taxon>Pseudomonadota</taxon>
        <taxon>Gammaproteobacteria</taxon>
        <taxon>Pseudomonadales</taxon>
        <taxon>Pseudomonadaceae</taxon>
        <taxon>Pseudomonas</taxon>
    </lineage>
</organism>
<dbReference type="InterPro" id="IPR016919">
    <property type="entry name" value="UCP029416_PTP"/>
</dbReference>
<accession>A0A7Y7WGF7</accession>